<protein>
    <submittedName>
        <fullName evidence="3">DNA primase TraC</fullName>
        <ecNumber evidence="3">2.7.7.-</ecNumber>
    </submittedName>
</protein>
<evidence type="ECO:0000259" key="1">
    <source>
        <dbReference type="Pfam" id="PF08401"/>
    </source>
</evidence>
<feature type="domain" description="Polyvalent protein metallopeptidase" evidence="2">
    <location>
        <begin position="156"/>
        <end position="282"/>
    </location>
</feature>
<dbReference type="Proteomes" id="UP000316714">
    <property type="component" value="Unassembled WGS sequence"/>
</dbReference>
<dbReference type="PIRSF" id="PIRSF037112">
    <property type="entry name" value="Antirestriction_ArdC"/>
    <property type="match status" value="1"/>
</dbReference>
<keyword evidence="3" id="KW-0808">Transferase</keyword>
<dbReference type="RefSeq" id="WP_146561172.1">
    <property type="nucleotide sequence ID" value="NZ_SIHJ01000001.1"/>
</dbReference>
<reference evidence="3 4" key="1">
    <citation type="submission" date="2019-02" db="EMBL/GenBank/DDBJ databases">
        <title>Deep-cultivation of Planctomycetes and their phenomic and genomic characterization uncovers novel biology.</title>
        <authorList>
            <person name="Wiegand S."/>
            <person name="Jogler M."/>
            <person name="Boedeker C."/>
            <person name="Pinto D."/>
            <person name="Vollmers J."/>
            <person name="Rivas-Marin E."/>
            <person name="Kohn T."/>
            <person name="Peeters S.H."/>
            <person name="Heuer A."/>
            <person name="Rast P."/>
            <person name="Oberbeckmann S."/>
            <person name="Bunk B."/>
            <person name="Jeske O."/>
            <person name="Meyerdierks A."/>
            <person name="Storesund J.E."/>
            <person name="Kallscheuer N."/>
            <person name="Luecker S."/>
            <person name="Lage O.M."/>
            <person name="Pohl T."/>
            <person name="Merkel B.J."/>
            <person name="Hornburger P."/>
            <person name="Mueller R.-W."/>
            <person name="Bruemmer F."/>
            <person name="Labrenz M."/>
            <person name="Spormann A.M."/>
            <person name="Op Den Camp H."/>
            <person name="Overmann J."/>
            <person name="Amann R."/>
            <person name="Jetten M.S.M."/>
            <person name="Mascher T."/>
            <person name="Medema M.H."/>
            <person name="Devos D.P."/>
            <person name="Kaster A.-K."/>
            <person name="Ovreas L."/>
            <person name="Rohde M."/>
            <person name="Galperin M.Y."/>
            <person name="Jogler C."/>
        </authorList>
    </citation>
    <scope>NUCLEOTIDE SEQUENCE [LARGE SCALE GENOMIC DNA]</scope>
    <source>
        <strain evidence="3 4">KOR34</strain>
    </source>
</reference>
<name>A0A5C5VA63_9BACT</name>
<dbReference type="EC" id="2.7.7.-" evidence="3"/>
<evidence type="ECO:0000313" key="4">
    <source>
        <dbReference type="Proteomes" id="UP000316714"/>
    </source>
</evidence>
<dbReference type="Pfam" id="PF18818">
    <property type="entry name" value="MPTase-PolyVal"/>
    <property type="match status" value="1"/>
</dbReference>
<comment type="caution">
    <text evidence="3">The sequence shown here is derived from an EMBL/GenBank/DDBJ whole genome shotgun (WGS) entry which is preliminary data.</text>
</comment>
<gene>
    <name evidence="3" type="primary">traC_1</name>
    <name evidence="3" type="ORF">KOR34_00790</name>
</gene>
<accession>A0A5C5VA63</accession>
<evidence type="ECO:0000259" key="2">
    <source>
        <dbReference type="Pfam" id="PF18818"/>
    </source>
</evidence>
<keyword evidence="4" id="KW-1185">Reference proteome</keyword>
<dbReference type="Pfam" id="PF08401">
    <property type="entry name" value="ArdcN"/>
    <property type="match status" value="1"/>
</dbReference>
<proteinExistence type="predicted"/>
<dbReference type="InterPro" id="IPR017113">
    <property type="entry name" value="Antirestriction_ArdC"/>
</dbReference>
<dbReference type="InterPro" id="IPR041459">
    <property type="entry name" value="MPTase-PolyVal"/>
</dbReference>
<dbReference type="GO" id="GO:0016779">
    <property type="term" value="F:nucleotidyltransferase activity"/>
    <property type="evidence" value="ECO:0007669"/>
    <property type="project" value="UniProtKB-KW"/>
</dbReference>
<dbReference type="InterPro" id="IPR013610">
    <property type="entry name" value="ArdC_N"/>
</dbReference>
<dbReference type="OrthoDB" id="9792687at2"/>
<keyword evidence="3" id="KW-0548">Nucleotidyltransferase</keyword>
<organism evidence="3 4">
    <name type="scientific">Posidoniimonas corsicana</name>
    <dbReference type="NCBI Taxonomy" id="1938618"/>
    <lineage>
        <taxon>Bacteria</taxon>
        <taxon>Pseudomonadati</taxon>
        <taxon>Planctomycetota</taxon>
        <taxon>Planctomycetia</taxon>
        <taxon>Pirellulales</taxon>
        <taxon>Lacipirellulaceae</taxon>
        <taxon>Posidoniimonas</taxon>
    </lineage>
</organism>
<dbReference type="EMBL" id="SIHJ01000001">
    <property type="protein sequence ID" value="TWT35191.1"/>
    <property type="molecule type" value="Genomic_DNA"/>
</dbReference>
<feature type="domain" description="N-terminal" evidence="1">
    <location>
        <begin position="10"/>
        <end position="129"/>
    </location>
</feature>
<dbReference type="AlphaFoldDB" id="A0A5C5VA63"/>
<dbReference type="GO" id="GO:0003697">
    <property type="term" value="F:single-stranded DNA binding"/>
    <property type="evidence" value="ECO:0007669"/>
    <property type="project" value="InterPro"/>
</dbReference>
<sequence length="300" mass="33378">MATKSKNRTDIYAKVTNQIVAELERGVRPWHKPWNAEHAAGRICRPLRHNGAPYQGINILMLWASAEDAGFHCPHWLTFKQAKELGGSVRKGEKGSPVVYASTFTRSETTDDGAEVAEQVPFLKQYTVFNACQVDGLPARYYELAAAPRETVERIEQADRFFAATGAEIRTGGNRAYYTIEGDYIQLPPIECFVDSESHAAVLSHEAAHWTRHPSRLDRDLGRKRWGDAGYAMEELVAELGSAFLCADLEITPEVREDHASYLASWLEVLKADKRAIFTAASLASKAVDFLHGLQPTAES</sequence>
<evidence type="ECO:0000313" key="3">
    <source>
        <dbReference type="EMBL" id="TWT35191.1"/>
    </source>
</evidence>